<comment type="subcellular location">
    <subcellularLocation>
        <location evidence="1 9">Cell membrane</location>
        <topology evidence="1 9">Single-pass membrane protein</topology>
    </subcellularLocation>
</comment>
<dbReference type="KEGG" id="gaw:V144x_34210"/>
<keyword evidence="3 9" id="KW-1003">Cell membrane</keyword>
<dbReference type="Pfam" id="PF02416">
    <property type="entry name" value="TatA_B_E"/>
    <property type="match status" value="1"/>
</dbReference>
<proteinExistence type="inferred from homology"/>
<dbReference type="InterPro" id="IPR006312">
    <property type="entry name" value="TatA/E"/>
</dbReference>
<dbReference type="GO" id="GO:0043953">
    <property type="term" value="P:protein transport by the Tat complex"/>
    <property type="evidence" value="ECO:0007669"/>
    <property type="project" value="UniProtKB-UniRule"/>
</dbReference>
<comment type="similarity">
    <text evidence="9">Belongs to the TatA/E family.</text>
</comment>
<accession>A0A517VY54</accession>
<dbReference type="RefSeq" id="WP_197998471.1">
    <property type="nucleotide sequence ID" value="NZ_CP037920.1"/>
</dbReference>
<keyword evidence="8 9" id="KW-0472">Membrane</keyword>
<organism evidence="11 12">
    <name type="scientific">Gimesia aquarii</name>
    <dbReference type="NCBI Taxonomy" id="2527964"/>
    <lineage>
        <taxon>Bacteria</taxon>
        <taxon>Pseudomonadati</taxon>
        <taxon>Planctomycetota</taxon>
        <taxon>Planctomycetia</taxon>
        <taxon>Planctomycetales</taxon>
        <taxon>Planctomycetaceae</taxon>
        <taxon>Gimesia</taxon>
    </lineage>
</organism>
<evidence type="ECO:0000256" key="9">
    <source>
        <dbReference type="HAMAP-Rule" id="MF_00236"/>
    </source>
</evidence>
<evidence type="ECO:0000256" key="1">
    <source>
        <dbReference type="ARBA" id="ARBA00004162"/>
    </source>
</evidence>
<dbReference type="GO" id="GO:0033281">
    <property type="term" value="C:TAT protein transport complex"/>
    <property type="evidence" value="ECO:0007669"/>
    <property type="project" value="UniProtKB-UniRule"/>
</dbReference>
<evidence type="ECO:0000313" key="12">
    <source>
        <dbReference type="Proteomes" id="UP000318704"/>
    </source>
</evidence>
<dbReference type="InterPro" id="IPR003369">
    <property type="entry name" value="TatA/B/E"/>
</dbReference>
<keyword evidence="2 9" id="KW-0813">Transport</keyword>
<feature type="compositionally biased region" description="Basic and acidic residues" evidence="10">
    <location>
        <begin position="79"/>
        <end position="88"/>
    </location>
</feature>
<keyword evidence="6 9" id="KW-1133">Transmembrane helix</keyword>
<dbReference type="PANTHER" id="PTHR42982:SF1">
    <property type="entry name" value="SEC-INDEPENDENT PROTEIN TRANSLOCASE PROTEIN TATA"/>
    <property type="match status" value="1"/>
</dbReference>
<feature type="compositionally biased region" description="Basic and acidic residues" evidence="10">
    <location>
        <begin position="100"/>
        <end position="109"/>
    </location>
</feature>
<evidence type="ECO:0000256" key="3">
    <source>
        <dbReference type="ARBA" id="ARBA00022475"/>
    </source>
</evidence>
<protein>
    <recommendedName>
        <fullName evidence="9">Sec-independent protein translocase protein TatA</fullName>
    </recommendedName>
</protein>
<dbReference type="NCBIfam" id="TIGR01411">
    <property type="entry name" value="tatAE"/>
    <property type="match status" value="1"/>
</dbReference>
<keyword evidence="5 9" id="KW-0653">Protein transport</keyword>
<name>A0A517VY54_9PLAN</name>
<dbReference type="HAMAP" id="MF_00236">
    <property type="entry name" value="TatA_E"/>
    <property type="match status" value="1"/>
</dbReference>
<keyword evidence="4 9" id="KW-0812">Transmembrane</keyword>
<keyword evidence="7 9" id="KW-0811">Translocation</keyword>
<dbReference type="Proteomes" id="UP000318704">
    <property type="component" value="Chromosome"/>
</dbReference>
<evidence type="ECO:0000256" key="4">
    <source>
        <dbReference type="ARBA" id="ARBA00022692"/>
    </source>
</evidence>
<comment type="function">
    <text evidence="9">Part of the twin-arginine translocation (Tat) system that transports large folded proteins containing a characteristic twin-arginine motif in their signal peptide across membranes. TatA could form the protein-conducting channel of the Tat system.</text>
</comment>
<evidence type="ECO:0000256" key="5">
    <source>
        <dbReference type="ARBA" id="ARBA00022927"/>
    </source>
</evidence>
<gene>
    <name evidence="9" type="primary">tatA</name>
    <name evidence="11" type="ORF">V144x_34210</name>
</gene>
<evidence type="ECO:0000256" key="8">
    <source>
        <dbReference type="ARBA" id="ARBA00023136"/>
    </source>
</evidence>
<evidence type="ECO:0000256" key="7">
    <source>
        <dbReference type="ARBA" id="ARBA00023010"/>
    </source>
</evidence>
<dbReference type="GO" id="GO:0008320">
    <property type="term" value="F:protein transmembrane transporter activity"/>
    <property type="evidence" value="ECO:0007669"/>
    <property type="project" value="UniProtKB-UniRule"/>
</dbReference>
<feature type="region of interest" description="Disordered" evidence="10">
    <location>
        <begin position="61"/>
        <end position="109"/>
    </location>
</feature>
<evidence type="ECO:0000256" key="2">
    <source>
        <dbReference type="ARBA" id="ARBA00022448"/>
    </source>
</evidence>
<evidence type="ECO:0000256" key="6">
    <source>
        <dbReference type="ARBA" id="ARBA00022989"/>
    </source>
</evidence>
<dbReference type="Gene3D" id="1.20.5.3310">
    <property type="match status" value="1"/>
</dbReference>
<sequence length="109" mass="11970">MFQTITHITTVPAIFGMPGGYEMIIVGIIALLLFGKRLPEVARSLGKGIVEFKKGVSGIEDEVNQASYSQSQTETPRPTPEEHSEEFTAPKFEVPTSEPTTEKNSEQQS</sequence>
<feature type="transmembrane region" description="Helical" evidence="9">
    <location>
        <begin position="12"/>
        <end position="34"/>
    </location>
</feature>
<dbReference type="EMBL" id="CP037920">
    <property type="protein sequence ID" value="QDT97938.1"/>
    <property type="molecule type" value="Genomic_DNA"/>
</dbReference>
<evidence type="ECO:0000256" key="10">
    <source>
        <dbReference type="SAM" id="MobiDB-lite"/>
    </source>
</evidence>
<evidence type="ECO:0000313" key="11">
    <source>
        <dbReference type="EMBL" id="QDT97938.1"/>
    </source>
</evidence>
<comment type="subunit">
    <text evidence="9">Forms a complex with TatC.</text>
</comment>
<reference evidence="11 12" key="1">
    <citation type="submission" date="2019-03" db="EMBL/GenBank/DDBJ databases">
        <title>Deep-cultivation of Planctomycetes and their phenomic and genomic characterization uncovers novel biology.</title>
        <authorList>
            <person name="Wiegand S."/>
            <person name="Jogler M."/>
            <person name="Boedeker C."/>
            <person name="Pinto D."/>
            <person name="Vollmers J."/>
            <person name="Rivas-Marin E."/>
            <person name="Kohn T."/>
            <person name="Peeters S.H."/>
            <person name="Heuer A."/>
            <person name="Rast P."/>
            <person name="Oberbeckmann S."/>
            <person name="Bunk B."/>
            <person name="Jeske O."/>
            <person name="Meyerdierks A."/>
            <person name="Storesund J.E."/>
            <person name="Kallscheuer N."/>
            <person name="Luecker S."/>
            <person name="Lage O.M."/>
            <person name="Pohl T."/>
            <person name="Merkel B.J."/>
            <person name="Hornburger P."/>
            <person name="Mueller R.-W."/>
            <person name="Bruemmer F."/>
            <person name="Labrenz M."/>
            <person name="Spormann A.M."/>
            <person name="Op den Camp H."/>
            <person name="Overmann J."/>
            <person name="Amann R."/>
            <person name="Jetten M.S.M."/>
            <person name="Mascher T."/>
            <person name="Medema M.H."/>
            <person name="Devos D.P."/>
            <person name="Kaster A.-K."/>
            <person name="Ovreas L."/>
            <person name="Rohde M."/>
            <person name="Galperin M.Y."/>
            <person name="Jogler C."/>
        </authorList>
    </citation>
    <scope>NUCLEOTIDE SEQUENCE [LARGE SCALE GENOMIC DNA]</scope>
    <source>
        <strain evidence="11 12">V144</strain>
    </source>
</reference>
<dbReference type="AlphaFoldDB" id="A0A517VY54"/>
<dbReference type="PANTHER" id="PTHR42982">
    <property type="entry name" value="SEC-INDEPENDENT PROTEIN TRANSLOCASE PROTEIN TATA"/>
    <property type="match status" value="1"/>
</dbReference>
<feature type="compositionally biased region" description="Polar residues" evidence="10">
    <location>
        <begin position="64"/>
        <end position="76"/>
    </location>
</feature>